<dbReference type="Proteomes" id="UP001596180">
    <property type="component" value="Unassembled WGS sequence"/>
</dbReference>
<keyword evidence="4" id="KW-1185">Reference proteome</keyword>
<keyword evidence="2" id="KW-0472">Membrane</keyword>
<keyword evidence="2" id="KW-1133">Transmembrane helix</keyword>
<feature type="transmembrane region" description="Helical" evidence="2">
    <location>
        <begin position="12"/>
        <end position="30"/>
    </location>
</feature>
<feature type="compositionally biased region" description="Basic and acidic residues" evidence="1">
    <location>
        <begin position="140"/>
        <end position="150"/>
    </location>
</feature>
<proteinExistence type="predicted"/>
<reference evidence="4" key="1">
    <citation type="journal article" date="2019" name="Int. J. Syst. Evol. Microbiol.">
        <title>The Global Catalogue of Microorganisms (GCM) 10K type strain sequencing project: providing services to taxonomists for standard genome sequencing and annotation.</title>
        <authorList>
            <consortium name="The Broad Institute Genomics Platform"/>
            <consortium name="The Broad Institute Genome Sequencing Center for Infectious Disease"/>
            <person name="Wu L."/>
            <person name="Ma J."/>
        </authorList>
    </citation>
    <scope>NUCLEOTIDE SEQUENCE [LARGE SCALE GENOMIC DNA]</scope>
    <source>
        <strain evidence="4">JCM 10411</strain>
    </source>
</reference>
<evidence type="ECO:0008006" key="5">
    <source>
        <dbReference type="Google" id="ProtNLM"/>
    </source>
</evidence>
<dbReference type="EMBL" id="JBHSOA010000064">
    <property type="protein sequence ID" value="MFC5855391.1"/>
    <property type="molecule type" value="Genomic_DNA"/>
</dbReference>
<dbReference type="RefSeq" id="WP_381368303.1">
    <property type="nucleotide sequence ID" value="NZ_JBHSOA010000064.1"/>
</dbReference>
<protein>
    <recommendedName>
        <fullName evidence="5">ATP synthase protein I</fullName>
    </recommendedName>
</protein>
<feature type="transmembrane region" description="Helical" evidence="2">
    <location>
        <begin position="73"/>
        <end position="90"/>
    </location>
</feature>
<evidence type="ECO:0000313" key="3">
    <source>
        <dbReference type="EMBL" id="MFC5855391.1"/>
    </source>
</evidence>
<feature type="region of interest" description="Disordered" evidence="1">
    <location>
        <begin position="130"/>
        <end position="150"/>
    </location>
</feature>
<keyword evidence="2" id="KW-0812">Transmembrane</keyword>
<gene>
    <name evidence="3" type="ORF">ACFPZI_27490</name>
</gene>
<organism evidence="3 4">
    <name type="scientific">Streptomyces chlorus</name>
    <dbReference type="NCBI Taxonomy" id="887452"/>
    <lineage>
        <taxon>Bacteria</taxon>
        <taxon>Bacillati</taxon>
        <taxon>Actinomycetota</taxon>
        <taxon>Actinomycetes</taxon>
        <taxon>Kitasatosporales</taxon>
        <taxon>Streptomycetaceae</taxon>
        <taxon>Streptomyces</taxon>
    </lineage>
</organism>
<sequence>MPSNDVRILIQSAVPTAVVGAVAVAVGAAVEGGQGAIGAVIGALLVILLMGAGLYVLQWIAKSVPHLFQAMGLMMYMTQILLIFVFIALFKSTTLFHPQVFALSLLVSTLTWVAAQARATMKAKTFYVDPDPATPTGNAAEEKETSERPS</sequence>
<evidence type="ECO:0000256" key="2">
    <source>
        <dbReference type="SAM" id="Phobius"/>
    </source>
</evidence>
<feature type="transmembrane region" description="Helical" evidence="2">
    <location>
        <begin position="36"/>
        <end position="61"/>
    </location>
</feature>
<evidence type="ECO:0000313" key="4">
    <source>
        <dbReference type="Proteomes" id="UP001596180"/>
    </source>
</evidence>
<feature type="transmembrane region" description="Helical" evidence="2">
    <location>
        <begin position="96"/>
        <end position="115"/>
    </location>
</feature>
<name>A0ABW1E3N4_9ACTN</name>
<accession>A0ABW1E3N4</accession>
<comment type="caution">
    <text evidence="3">The sequence shown here is derived from an EMBL/GenBank/DDBJ whole genome shotgun (WGS) entry which is preliminary data.</text>
</comment>
<evidence type="ECO:0000256" key="1">
    <source>
        <dbReference type="SAM" id="MobiDB-lite"/>
    </source>
</evidence>